<evidence type="ECO:0000313" key="1">
    <source>
        <dbReference type="EMBL" id="KAJ3831129.1"/>
    </source>
</evidence>
<gene>
    <name evidence="1" type="ORF">F5878DRAFT_667890</name>
</gene>
<organism evidence="1 2">
    <name type="scientific">Lentinula raphanica</name>
    <dbReference type="NCBI Taxonomy" id="153919"/>
    <lineage>
        <taxon>Eukaryota</taxon>
        <taxon>Fungi</taxon>
        <taxon>Dikarya</taxon>
        <taxon>Basidiomycota</taxon>
        <taxon>Agaricomycotina</taxon>
        <taxon>Agaricomycetes</taxon>
        <taxon>Agaricomycetidae</taxon>
        <taxon>Agaricales</taxon>
        <taxon>Marasmiineae</taxon>
        <taxon>Omphalotaceae</taxon>
        <taxon>Lentinula</taxon>
    </lineage>
</organism>
<keyword evidence="2" id="KW-1185">Reference proteome</keyword>
<dbReference type="Proteomes" id="UP001163846">
    <property type="component" value="Unassembled WGS sequence"/>
</dbReference>
<sequence length="253" mass="28770">MLASKLREIQNHLSRTNPISFWFLSVLSSTHSTLQELWFVDDYCCNLDTYMPPFLSSFIETSRCRDLKQFFMITGIGLRRALGQSLQEWIVIGLTVQTTYNSSAQACSGSLIKILALVASSFLKLENLTLDCNGHGATYCINNLARALGQFSSLRSLSLDEVYKRLDFGDDNFLPPALRVNPTNEIEIKRARAQAGLYWFSSRVAREGKSLDTIHISDMGDERVVEGDFWSEWNLRGWLYVLNSSRDIEGTLW</sequence>
<dbReference type="EMBL" id="MU807773">
    <property type="protein sequence ID" value="KAJ3831129.1"/>
    <property type="molecule type" value="Genomic_DNA"/>
</dbReference>
<dbReference type="AlphaFoldDB" id="A0AA38NV08"/>
<protein>
    <submittedName>
        <fullName evidence="1">Uncharacterized protein</fullName>
    </submittedName>
</protein>
<evidence type="ECO:0000313" key="2">
    <source>
        <dbReference type="Proteomes" id="UP001163846"/>
    </source>
</evidence>
<comment type="caution">
    <text evidence="1">The sequence shown here is derived from an EMBL/GenBank/DDBJ whole genome shotgun (WGS) entry which is preliminary data.</text>
</comment>
<name>A0AA38NV08_9AGAR</name>
<reference evidence="1" key="1">
    <citation type="submission" date="2022-08" db="EMBL/GenBank/DDBJ databases">
        <authorList>
            <consortium name="DOE Joint Genome Institute"/>
            <person name="Min B."/>
            <person name="Riley R."/>
            <person name="Sierra-Patev S."/>
            <person name="Naranjo-Ortiz M."/>
            <person name="Looney B."/>
            <person name="Konkel Z."/>
            <person name="Slot J.C."/>
            <person name="Sakamoto Y."/>
            <person name="Steenwyk J.L."/>
            <person name="Rokas A."/>
            <person name="Carro J."/>
            <person name="Camarero S."/>
            <person name="Ferreira P."/>
            <person name="Molpeceres G."/>
            <person name="Ruiz-Duenas F.J."/>
            <person name="Serrano A."/>
            <person name="Henrissat B."/>
            <person name="Drula E."/>
            <person name="Hughes K.W."/>
            <person name="Mata J.L."/>
            <person name="Ishikawa N.K."/>
            <person name="Vargas-Isla R."/>
            <person name="Ushijima S."/>
            <person name="Smith C.A."/>
            <person name="Ahrendt S."/>
            <person name="Andreopoulos W."/>
            <person name="He G."/>
            <person name="Labutti K."/>
            <person name="Lipzen A."/>
            <person name="Ng V."/>
            <person name="Sandor L."/>
            <person name="Barry K."/>
            <person name="Martinez A.T."/>
            <person name="Xiao Y."/>
            <person name="Gibbons J.G."/>
            <person name="Terashima K."/>
            <person name="Hibbett D.S."/>
            <person name="Grigoriev I.V."/>
        </authorList>
    </citation>
    <scope>NUCLEOTIDE SEQUENCE</scope>
    <source>
        <strain evidence="1">TFB9207</strain>
    </source>
</reference>
<accession>A0AA38NV08</accession>
<proteinExistence type="predicted"/>